<dbReference type="Proteomes" id="UP000887013">
    <property type="component" value="Unassembled WGS sequence"/>
</dbReference>
<evidence type="ECO:0000313" key="1">
    <source>
        <dbReference type="EMBL" id="GFS41159.1"/>
    </source>
</evidence>
<organism evidence="1 5">
    <name type="scientific">Nephila pilipes</name>
    <name type="common">Giant wood spider</name>
    <name type="synonym">Nephila maculata</name>
    <dbReference type="NCBI Taxonomy" id="299642"/>
    <lineage>
        <taxon>Eukaryota</taxon>
        <taxon>Metazoa</taxon>
        <taxon>Ecdysozoa</taxon>
        <taxon>Arthropoda</taxon>
        <taxon>Chelicerata</taxon>
        <taxon>Arachnida</taxon>
        <taxon>Araneae</taxon>
        <taxon>Araneomorphae</taxon>
        <taxon>Entelegynae</taxon>
        <taxon>Araneoidea</taxon>
        <taxon>Nephilidae</taxon>
        <taxon>Nephila</taxon>
    </lineage>
</organism>
<dbReference type="EMBL" id="BMAW01043794">
    <property type="protein sequence ID" value="GFS41159.1"/>
    <property type="molecule type" value="Genomic_DNA"/>
</dbReference>
<evidence type="ECO:0000313" key="4">
    <source>
        <dbReference type="EMBL" id="GFU36253.1"/>
    </source>
</evidence>
<evidence type="ECO:0000313" key="2">
    <source>
        <dbReference type="EMBL" id="GFS68979.1"/>
    </source>
</evidence>
<accession>A0A8X6JWM6</accession>
<dbReference type="AlphaFoldDB" id="A0A8X6JWM6"/>
<evidence type="ECO:0000313" key="3">
    <source>
        <dbReference type="EMBL" id="GFS98223.1"/>
    </source>
</evidence>
<keyword evidence="5" id="KW-1185">Reference proteome</keyword>
<dbReference type="OrthoDB" id="6503643at2759"/>
<dbReference type="EMBL" id="BMAW01006285">
    <property type="protein sequence ID" value="GFS98223.1"/>
    <property type="molecule type" value="Genomic_DNA"/>
</dbReference>
<proteinExistence type="predicted"/>
<reference evidence="1" key="1">
    <citation type="submission" date="2020-08" db="EMBL/GenBank/DDBJ databases">
        <title>Multicomponent nature underlies the extraordinary mechanical properties of spider dragline silk.</title>
        <authorList>
            <person name="Kono N."/>
            <person name="Nakamura H."/>
            <person name="Mori M."/>
            <person name="Yoshida Y."/>
            <person name="Ohtoshi R."/>
            <person name="Malay A.D."/>
            <person name="Moran D.A.P."/>
            <person name="Tomita M."/>
            <person name="Numata K."/>
            <person name="Arakawa K."/>
        </authorList>
    </citation>
    <scope>NUCLEOTIDE SEQUENCE</scope>
</reference>
<protein>
    <recommendedName>
        <fullName evidence="6">Reverse transcriptase</fullName>
    </recommendedName>
</protein>
<comment type="caution">
    <text evidence="1">The sequence shown here is derived from an EMBL/GenBank/DDBJ whole genome shotgun (WGS) entry which is preliminary data.</text>
</comment>
<dbReference type="EMBL" id="BMAW01000443">
    <property type="protein sequence ID" value="GFS68979.1"/>
    <property type="molecule type" value="Genomic_DNA"/>
</dbReference>
<name>A0A8X6JWM6_NEPPI</name>
<gene>
    <name evidence="1" type="ORF">NPIL_300961</name>
    <name evidence="4" type="ORF">NPIL_392611</name>
    <name evidence="3" type="ORF">NPIL_467511</name>
    <name evidence="2" type="ORF">NPIL_513311</name>
</gene>
<dbReference type="EMBL" id="BMAW01130718">
    <property type="protein sequence ID" value="GFU36253.1"/>
    <property type="molecule type" value="Genomic_DNA"/>
</dbReference>
<feature type="non-terminal residue" evidence="1">
    <location>
        <position position="1"/>
    </location>
</feature>
<evidence type="ECO:0008006" key="6">
    <source>
        <dbReference type="Google" id="ProtNLM"/>
    </source>
</evidence>
<sequence length="140" mass="15782">AITFAKRKIKDLVIAWIDLENSFGSVPLRFILRGLELEGVSTEILALIHDLSSDASSEIRTNAGWTDPISTRARQTSFHSARIFLILLSSTTRGQVFHPTDFGLYDERVNSLVYSDICSTVHPRSFSRSTPFLRLLAWLN</sequence>
<evidence type="ECO:0000313" key="5">
    <source>
        <dbReference type="Proteomes" id="UP000887013"/>
    </source>
</evidence>